<dbReference type="InterPro" id="IPR016161">
    <property type="entry name" value="Ald_DH/histidinol_DH"/>
</dbReference>
<evidence type="ECO:0000256" key="4">
    <source>
        <dbReference type="RuleBase" id="RU003345"/>
    </source>
</evidence>
<dbReference type="InterPro" id="IPR016163">
    <property type="entry name" value="Ald_DH_C"/>
</dbReference>
<name>A0A6F8VIY0_9PROT</name>
<dbReference type="GO" id="GO:0016620">
    <property type="term" value="F:oxidoreductase activity, acting on the aldehyde or oxo group of donors, NAD or NADP as acceptor"/>
    <property type="evidence" value="ECO:0007669"/>
    <property type="project" value="InterPro"/>
</dbReference>
<dbReference type="Pfam" id="PF00171">
    <property type="entry name" value="Aldedh"/>
    <property type="match status" value="1"/>
</dbReference>
<evidence type="ECO:0000313" key="7">
    <source>
        <dbReference type="Proteomes" id="UP000502260"/>
    </source>
</evidence>
<dbReference type="InterPro" id="IPR015590">
    <property type="entry name" value="Aldehyde_DH_dom"/>
</dbReference>
<dbReference type="InterPro" id="IPR029510">
    <property type="entry name" value="Ald_DH_CS_GLU"/>
</dbReference>
<evidence type="ECO:0000313" key="6">
    <source>
        <dbReference type="EMBL" id="BCB28725.1"/>
    </source>
</evidence>
<dbReference type="Gene3D" id="3.40.605.10">
    <property type="entry name" value="Aldehyde Dehydrogenase, Chain A, domain 1"/>
    <property type="match status" value="1"/>
</dbReference>
<feature type="active site" evidence="3">
    <location>
        <position position="252"/>
    </location>
</feature>
<evidence type="ECO:0000256" key="2">
    <source>
        <dbReference type="ARBA" id="ARBA00023002"/>
    </source>
</evidence>
<comment type="similarity">
    <text evidence="1 4">Belongs to the aldehyde dehydrogenase family.</text>
</comment>
<protein>
    <submittedName>
        <fullName evidence="6">Aldehyde dehydrogenase</fullName>
    </submittedName>
</protein>
<dbReference type="RefSeq" id="WP_173068594.1">
    <property type="nucleotide sequence ID" value="NZ_AP022853.1"/>
</dbReference>
<gene>
    <name evidence="6" type="ORF">SKTS_36110</name>
</gene>
<dbReference type="KEGG" id="slac:SKTS_36110"/>
<dbReference type="EMBL" id="AP022853">
    <property type="protein sequence ID" value="BCB28725.1"/>
    <property type="molecule type" value="Genomic_DNA"/>
</dbReference>
<dbReference type="SUPFAM" id="SSF53720">
    <property type="entry name" value="ALDH-like"/>
    <property type="match status" value="1"/>
</dbReference>
<keyword evidence="2 4" id="KW-0560">Oxidoreductase</keyword>
<reference evidence="7" key="1">
    <citation type="submission" date="2020-03" db="EMBL/GenBank/DDBJ databases">
        <title>Complete genome sequence of sulfur-oxidizing bacterium skT11.</title>
        <authorList>
            <person name="Kanda M."/>
            <person name="Kojima H."/>
            <person name="Fukui M."/>
        </authorList>
    </citation>
    <scope>NUCLEOTIDE SEQUENCE [LARGE SCALE GENOMIC DNA]</scope>
    <source>
        <strain evidence="7">skT11</strain>
    </source>
</reference>
<dbReference type="FunFam" id="3.40.605.10:FF:000007">
    <property type="entry name" value="NAD/NADP-dependent betaine aldehyde dehydrogenase"/>
    <property type="match status" value="1"/>
</dbReference>
<evidence type="ECO:0000256" key="3">
    <source>
        <dbReference type="PROSITE-ProRule" id="PRU10007"/>
    </source>
</evidence>
<dbReference type="AlphaFoldDB" id="A0A6F8VIY0"/>
<dbReference type="PROSITE" id="PS00070">
    <property type="entry name" value="ALDEHYDE_DEHYDR_CYS"/>
    <property type="match status" value="1"/>
</dbReference>
<evidence type="ECO:0000256" key="1">
    <source>
        <dbReference type="ARBA" id="ARBA00009986"/>
    </source>
</evidence>
<dbReference type="Gene3D" id="3.40.309.10">
    <property type="entry name" value="Aldehyde Dehydrogenase, Chain A, domain 2"/>
    <property type="match status" value="1"/>
</dbReference>
<accession>A0A6F8VIY0</accession>
<dbReference type="PROSITE" id="PS00687">
    <property type="entry name" value="ALDEHYDE_DEHYDR_GLU"/>
    <property type="match status" value="1"/>
</dbReference>
<dbReference type="Proteomes" id="UP000502260">
    <property type="component" value="Chromosome"/>
</dbReference>
<dbReference type="CDD" id="cd07078">
    <property type="entry name" value="ALDH"/>
    <property type="match status" value="1"/>
</dbReference>
<feature type="domain" description="Aldehyde dehydrogenase" evidence="5">
    <location>
        <begin position="25"/>
        <end position="479"/>
    </location>
</feature>
<organism evidence="6 7">
    <name type="scientific">Sulfurimicrobium lacus</name>
    <dbReference type="NCBI Taxonomy" id="2715678"/>
    <lineage>
        <taxon>Bacteria</taxon>
        <taxon>Pseudomonadati</taxon>
        <taxon>Pseudomonadota</taxon>
        <taxon>Betaproteobacteria</taxon>
        <taxon>Nitrosomonadales</taxon>
        <taxon>Sulfuricellaceae</taxon>
        <taxon>Sulfurimicrobium</taxon>
    </lineage>
</organism>
<dbReference type="InterPro" id="IPR016162">
    <property type="entry name" value="Ald_DH_N"/>
</dbReference>
<proteinExistence type="inferred from homology"/>
<evidence type="ECO:0000259" key="5">
    <source>
        <dbReference type="Pfam" id="PF00171"/>
    </source>
</evidence>
<dbReference type="PANTHER" id="PTHR11699">
    <property type="entry name" value="ALDEHYDE DEHYDROGENASE-RELATED"/>
    <property type="match status" value="1"/>
</dbReference>
<dbReference type="InterPro" id="IPR016160">
    <property type="entry name" value="Ald_DH_CS_CYS"/>
</dbReference>
<keyword evidence="7" id="KW-1185">Reference proteome</keyword>
<sequence>MTNNTPRVPNWVNGCESLPENDAWLDKFNPHNSELLCRVADSSAADVQGAIAAAGEAFLTWSEFTPVRRGQILAEIVAGMKRRADELGECIAVETGKPPQDAKGEVGGAILQAEYFAGEGMRLYGRSLTSGTPGKYSHTVRQPRGIAGLIVPANTPIANIAWKTFPALVCGNTVVLKAAEDSPQIALLFGKIAKEAGLPDGVFNVVQGRGQPAGAALVEDPRVAVISFTGSTGVGRWIAEVAGKRLARISLELGGKNPFVVCDDADLDQAVHWASLSAFSNAGQRCAAGSRILVFREVYEAFRDKLVVKAQSLKLGVSASCDLGPVINKRQQQAILAAIDYAKTEGGRILCGGAAPSSPELANGYYIQPTVIEGLQPSAELSCKEVFGPVVTLHPVDDLADALALANATEYGLTAAIHTRNVDRAMWFAQRVRAGVANINLGTFGSEPHMPFGGFGASGNGTREPGVEALDVYSELKNISFLTRSNLI</sequence>